<dbReference type="InterPro" id="IPR001611">
    <property type="entry name" value="Leu-rich_rpt"/>
</dbReference>
<evidence type="ECO:0000256" key="14">
    <source>
        <dbReference type="SAM" id="Phobius"/>
    </source>
</evidence>
<evidence type="ECO:0000256" key="12">
    <source>
        <dbReference type="ARBA" id="ARBA00037847"/>
    </source>
</evidence>
<evidence type="ECO:0000256" key="13">
    <source>
        <dbReference type="SAM" id="MobiDB-lite"/>
    </source>
</evidence>
<dbReference type="Pfam" id="PF00560">
    <property type="entry name" value="LRR_1"/>
    <property type="match status" value="1"/>
</dbReference>
<dbReference type="AlphaFoldDB" id="M8CEM5"/>
<evidence type="ECO:0000256" key="8">
    <source>
        <dbReference type="ARBA" id="ARBA00022989"/>
    </source>
</evidence>
<name>M8CEM5_AEGTA</name>
<keyword evidence="9 14" id="KW-0472">Membrane</keyword>
<dbReference type="PANTHER" id="PTHR27004">
    <property type="entry name" value="RECEPTOR-LIKE PROTEIN 12 ISOFORM X1"/>
    <property type="match status" value="1"/>
</dbReference>
<sequence>MAGTYSPRAYCARGGKPWHALVSGIRARGGKSWHAPIRASSHFTGWSFLNWGGLDNQGLRGVIPSDVSKLQHLQSINFSGNSIKGNIPLSLGTIPGLRVLDLSFNELNGSIPESLGQLTSLQTLNLNGNDLSGRVPASLGGRPLHRVRFNFTDNAGLCGIPGLRECGPHLSVAAKIGMAFGVLVAFLFLVVFAACWWKRRQNIIRGQKLAAAREAPYAKSRTQFTRDVQMGKHHRPHETSPRGGNNESSPHLLS</sequence>
<dbReference type="GO" id="GO:0005886">
    <property type="term" value="C:plasma membrane"/>
    <property type="evidence" value="ECO:0007669"/>
    <property type="project" value="UniProtKB-SubCell"/>
</dbReference>
<keyword evidence="8 14" id="KW-1133">Transmembrane helix</keyword>
<proteinExistence type="inferred from homology"/>
<dbReference type="ExpressionAtlas" id="M8CEM5">
    <property type="expression patterns" value="baseline"/>
</dbReference>
<keyword evidence="7" id="KW-0677">Repeat</keyword>
<keyword evidence="4" id="KW-1003">Cell membrane</keyword>
<feature type="compositionally biased region" description="Polar residues" evidence="13">
    <location>
        <begin position="242"/>
        <end position="254"/>
    </location>
</feature>
<dbReference type="SUPFAM" id="SSF52058">
    <property type="entry name" value="L domain-like"/>
    <property type="match status" value="1"/>
</dbReference>
<keyword evidence="6 14" id="KW-0812">Transmembrane</keyword>
<evidence type="ECO:0000256" key="4">
    <source>
        <dbReference type="ARBA" id="ARBA00022475"/>
    </source>
</evidence>
<protein>
    <submittedName>
        <fullName evidence="15">Serine/threonine-protein kinase BRI1-like protein 1</fullName>
    </submittedName>
</protein>
<reference evidence="15" key="1">
    <citation type="submission" date="2015-06" db="UniProtKB">
        <authorList>
            <consortium name="EnsemblPlants"/>
        </authorList>
    </citation>
    <scope>IDENTIFICATION</scope>
</reference>
<dbReference type="InterPro" id="IPR032675">
    <property type="entry name" value="LRR_dom_sf"/>
</dbReference>
<evidence type="ECO:0000256" key="5">
    <source>
        <dbReference type="ARBA" id="ARBA00022614"/>
    </source>
</evidence>
<evidence type="ECO:0000313" key="15">
    <source>
        <dbReference type="EnsemblPlants" id="EMT32658"/>
    </source>
</evidence>
<evidence type="ECO:0000256" key="10">
    <source>
        <dbReference type="ARBA" id="ARBA00023170"/>
    </source>
</evidence>
<dbReference type="PRINTS" id="PR00019">
    <property type="entry name" value="LEURICHRPT"/>
</dbReference>
<comment type="subcellular location">
    <subcellularLocation>
        <location evidence="1">Cell membrane</location>
    </subcellularLocation>
    <subcellularLocation>
        <location evidence="12">Endomembrane system</location>
        <topology evidence="12">Single-pass membrane protein</topology>
    </subcellularLocation>
    <subcellularLocation>
        <location evidence="2">Membrane</location>
        <topology evidence="2">Single-pass type I membrane protein</topology>
    </subcellularLocation>
</comment>
<comment type="similarity">
    <text evidence="3">Belongs to the RLP family.</text>
</comment>
<dbReference type="PANTHER" id="PTHR27004:SF203">
    <property type="entry name" value="LEUCINE-RICH REPEAT-CONTAINING N-TERMINAL PLANT-TYPE DOMAIN-CONTAINING PROTEIN"/>
    <property type="match status" value="1"/>
</dbReference>
<evidence type="ECO:0000256" key="7">
    <source>
        <dbReference type="ARBA" id="ARBA00022737"/>
    </source>
</evidence>
<evidence type="ECO:0000256" key="6">
    <source>
        <dbReference type="ARBA" id="ARBA00022692"/>
    </source>
</evidence>
<evidence type="ECO:0000256" key="11">
    <source>
        <dbReference type="ARBA" id="ARBA00023180"/>
    </source>
</evidence>
<keyword evidence="5" id="KW-0433">Leucine-rich repeat</keyword>
<keyword evidence="11" id="KW-0325">Glycoprotein</keyword>
<accession>M8CEM5</accession>
<feature type="region of interest" description="Disordered" evidence="13">
    <location>
        <begin position="221"/>
        <end position="254"/>
    </location>
</feature>
<dbReference type="FunFam" id="3.80.10.10:FF:000383">
    <property type="entry name" value="Leucine-rich repeat receptor protein kinase EMS1"/>
    <property type="match status" value="1"/>
</dbReference>
<keyword evidence="10" id="KW-0675">Receptor</keyword>
<dbReference type="Pfam" id="PF13855">
    <property type="entry name" value="LRR_8"/>
    <property type="match status" value="1"/>
</dbReference>
<feature type="transmembrane region" description="Helical" evidence="14">
    <location>
        <begin position="176"/>
        <end position="197"/>
    </location>
</feature>
<evidence type="ECO:0000256" key="3">
    <source>
        <dbReference type="ARBA" id="ARBA00009592"/>
    </source>
</evidence>
<organism evidence="15">
    <name type="scientific">Aegilops tauschii</name>
    <name type="common">Tausch's goatgrass</name>
    <name type="synonym">Aegilops squarrosa</name>
    <dbReference type="NCBI Taxonomy" id="37682"/>
    <lineage>
        <taxon>Eukaryota</taxon>
        <taxon>Viridiplantae</taxon>
        <taxon>Streptophyta</taxon>
        <taxon>Embryophyta</taxon>
        <taxon>Tracheophyta</taxon>
        <taxon>Spermatophyta</taxon>
        <taxon>Magnoliopsida</taxon>
        <taxon>Liliopsida</taxon>
        <taxon>Poales</taxon>
        <taxon>Poaceae</taxon>
        <taxon>BOP clade</taxon>
        <taxon>Pooideae</taxon>
        <taxon>Triticodae</taxon>
        <taxon>Triticeae</taxon>
        <taxon>Triticinae</taxon>
        <taxon>Aegilops</taxon>
    </lineage>
</organism>
<dbReference type="EnsemblPlants" id="EMT32658">
    <property type="protein sequence ID" value="EMT32658"/>
    <property type="gene ID" value="F775_29017"/>
</dbReference>
<dbReference type="Gene3D" id="3.80.10.10">
    <property type="entry name" value="Ribonuclease Inhibitor"/>
    <property type="match status" value="1"/>
</dbReference>
<evidence type="ECO:0000256" key="2">
    <source>
        <dbReference type="ARBA" id="ARBA00004479"/>
    </source>
</evidence>
<evidence type="ECO:0000256" key="9">
    <source>
        <dbReference type="ARBA" id="ARBA00023136"/>
    </source>
</evidence>
<evidence type="ECO:0000256" key="1">
    <source>
        <dbReference type="ARBA" id="ARBA00004236"/>
    </source>
</evidence>